<evidence type="ECO:0000313" key="4">
    <source>
        <dbReference type="Proteomes" id="UP000236291"/>
    </source>
</evidence>
<dbReference type="Pfam" id="PF02137">
    <property type="entry name" value="A_deamin"/>
    <property type="match status" value="1"/>
</dbReference>
<feature type="region of interest" description="Disordered" evidence="1">
    <location>
        <begin position="163"/>
        <end position="221"/>
    </location>
</feature>
<dbReference type="GO" id="GO:0003725">
    <property type="term" value="F:double-stranded RNA binding"/>
    <property type="evidence" value="ECO:0007669"/>
    <property type="project" value="TreeGrafter"/>
</dbReference>
<dbReference type="InterPro" id="IPR002466">
    <property type="entry name" value="A_deamin"/>
</dbReference>
<dbReference type="STRING" id="57577.A0A2K3PA98"/>
<dbReference type="GO" id="GO:0005737">
    <property type="term" value="C:cytoplasm"/>
    <property type="evidence" value="ECO:0007669"/>
    <property type="project" value="TreeGrafter"/>
</dbReference>
<dbReference type="GO" id="GO:0006382">
    <property type="term" value="P:adenosine to inosine editing"/>
    <property type="evidence" value="ECO:0007669"/>
    <property type="project" value="TreeGrafter"/>
</dbReference>
<gene>
    <name evidence="3" type="ORF">L195_g008837</name>
</gene>
<evidence type="ECO:0000256" key="1">
    <source>
        <dbReference type="SAM" id="MobiDB-lite"/>
    </source>
</evidence>
<dbReference type="GO" id="GO:0006396">
    <property type="term" value="P:RNA processing"/>
    <property type="evidence" value="ECO:0007669"/>
    <property type="project" value="InterPro"/>
</dbReference>
<evidence type="ECO:0000313" key="3">
    <source>
        <dbReference type="EMBL" id="PNY12211.1"/>
    </source>
</evidence>
<dbReference type="PANTHER" id="PTHR10910:SF62">
    <property type="entry name" value="AT07585P-RELATED"/>
    <property type="match status" value="1"/>
</dbReference>
<feature type="compositionally biased region" description="Polar residues" evidence="1">
    <location>
        <begin position="200"/>
        <end position="211"/>
    </location>
</feature>
<accession>A0A2K3PA98</accession>
<organism evidence="3 4">
    <name type="scientific">Trifolium pratense</name>
    <name type="common">Red clover</name>
    <dbReference type="NCBI Taxonomy" id="57577"/>
    <lineage>
        <taxon>Eukaryota</taxon>
        <taxon>Viridiplantae</taxon>
        <taxon>Streptophyta</taxon>
        <taxon>Embryophyta</taxon>
        <taxon>Tracheophyta</taxon>
        <taxon>Spermatophyta</taxon>
        <taxon>Magnoliopsida</taxon>
        <taxon>eudicotyledons</taxon>
        <taxon>Gunneridae</taxon>
        <taxon>Pentapetalae</taxon>
        <taxon>rosids</taxon>
        <taxon>fabids</taxon>
        <taxon>Fabales</taxon>
        <taxon>Fabaceae</taxon>
        <taxon>Papilionoideae</taxon>
        <taxon>50 kb inversion clade</taxon>
        <taxon>NPAAA clade</taxon>
        <taxon>Hologalegina</taxon>
        <taxon>IRL clade</taxon>
        <taxon>Trifolieae</taxon>
        <taxon>Trifolium</taxon>
    </lineage>
</organism>
<dbReference type="GO" id="GO:0003726">
    <property type="term" value="F:double-stranded RNA adenosine deaminase activity"/>
    <property type="evidence" value="ECO:0007669"/>
    <property type="project" value="TreeGrafter"/>
</dbReference>
<dbReference type="PANTHER" id="PTHR10910">
    <property type="entry name" value="EUKARYOTE SPECIFIC DSRNA BINDING PROTEIN"/>
    <property type="match status" value="1"/>
</dbReference>
<dbReference type="GO" id="GO:0008251">
    <property type="term" value="F:tRNA-specific adenosine deaminase activity"/>
    <property type="evidence" value="ECO:0007669"/>
    <property type="project" value="TreeGrafter"/>
</dbReference>
<reference evidence="3 4" key="2">
    <citation type="journal article" date="2017" name="Front. Plant Sci.">
        <title>Gene Classification and Mining of Molecular Markers Useful in Red Clover (Trifolium pratense) Breeding.</title>
        <authorList>
            <person name="Istvanek J."/>
            <person name="Dluhosova J."/>
            <person name="Dluhos P."/>
            <person name="Patkova L."/>
            <person name="Nedelnik J."/>
            <person name="Repkova J."/>
        </authorList>
    </citation>
    <scope>NUCLEOTIDE SEQUENCE [LARGE SCALE GENOMIC DNA]</scope>
    <source>
        <strain evidence="4">cv. Tatra</strain>
        <tissue evidence="3">Young leaves</tissue>
    </source>
</reference>
<dbReference type="Proteomes" id="UP000236291">
    <property type="component" value="Unassembled WGS sequence"/>
</dbReference>
<feature type="compositionally biased region" description="Low complexity" evidence="1">
    <location>
        <begin position="174"/>
        <end position="187"/>
    </location>
</feature>
<comment type="caution">
    <text evidence="3">The sequence shown here is derived from an EMBL/GenBank/DDBJ whole genome shotgun (WGS) entry which is preliminary data.</text>
</comment>
<dbReference type="GO" id="GO:0005730">
    <property type="term" value="C:nucleolus"/>
    <property type="evidence" value="ECO:0007669"/>
    <property type="project" value="TreeGrafter"/>
</dbReference>
<dbReference type="EMBL" id="ASHM01005120">
    <property type="protein sequence ID" value="PNY12211.1"/>
    <property type="molecule type" value="Genomic_DNA"/>
</dbReference>
<reference evidence="3 4" key="1">
    <citation type="journal article" date="2014" name="Am. J. Bot.">
        <title>Genome assembly and annotation for red clover (Trifolium pratense; Fabaceae).</title>
        <authorList>
            <person name="Istvanek J."/>
            <person name="Jaros M."/>
            <person name="Krenek A."/>
            <person name="Repkova J."/>
        </authorList>
    </citation>
    <scope>NUCLEOTIDE SEQUENCE [LARGE SCALE GENOMIC DNA]</scope>
    <source>
        <strain evidence="4">cv. Tatra</strain>
        <tissue evidence="3">Young leaves</tissue>
    </source>
</reference>
<dbReference type="PROSITE" id="PS50141">
    <property type="entry name" value="A_DEAMIN_EDITASE"/>
    <property type="match status" value="1"/>
</dbReference>
<evidence type="ECO:0000259" key="2">
    <source>
        <dbReference type="PROSITE" id="PS50141"/>
    </source>
</evidence>
<feature type="domain" description="A to I editase" evidence="2">
    <location>
        <begin position="54"/>
        <end position="427"/>
    </location>
</feature>
<proteinExistence type="predicted"/>
<dbReference type="SMART" id="SM00552">
    <property type="entry name" value="ADEAMc"/>
    <property type="match status" value="1"/>
</dbReference>
<protein>
    <submittedName>
        <fullName evidence="3">tRNA-specific adenosine deaminase 1-like protein</fullName>
    </submittedName>
</protein>
<sequence length="431" mass="47221">MASSEENSLGQRVSEKVISLYNSLPKKGKPQGREVTVLAAFLLSSPSNELKVVALGTGTKCIGRSLLRPYGDIVHDSHAEVIARRALIRFFYTQIQYLSETSSNSGPSNGCKRFKVDDDNLAFELDQGCLDKRKYTLRSGWKLHMYISQLPCGDASLSSLVTPSESAPLGENGSRSSLSGDASLSSLVTPSESVPLGENGSHSSLINSSKQIGMVQRKPGRGDTTLSVSCSDKIARWNVVGVQGALLSYFLQPVYLSSITVGLPHISPENFNLEDNLKSALYDRIRHLENELTSPFLVNQPLFFAAPVPPKDFQQSESSANTLTCGYSICWNECGLHEVTLGTTGRKQGTSAKGALYPSTESSLCKKRLLEVFLSLRKECSARSLDNEVTYRELKDGAEEYHLASKLFKGKPPFSNWFVKPLDCEKFPISK</sequence>
<dbReference type="AlphaFoldDB" id="A0A2K3PA98"/>
<name>A0A2K3PA98_TRIPR</name>